<gene>
    <name evidence="1" type="ORF">BDM02DRAFT_1672609</name>
</gene>
<organism evidence="1 2">
    <name type="scientific">Thelephora ganbajun</name>
    <name type="common">Ganba fungus</name>
    <dbReference type="NCBI Taxonomy" id="370292"/>
    <lineage>
        <taxon>Eukaryota</taxon>
        <taxon>Fungi</taxon>
        <taxon>Dikarya</taxon>
        <taxon>Basidiomycota</taxon>
        <taxon>Agaricomycotina</taxon>
        <taxon>Agaricomycetes</taxon>
        <taxon>Thelephorales</taxon>
        <taxon>Thelephoraceae</taxon>
        <taxon>Thelephora</taxon>
    </lineage>
</organism>
<proteinExistence type="predicted"/>
<name>A0ACB6ZW19_THEGA</name>
<dbReference type="EMBL" id="MU117963">
    <property type="protein sequence ID" value="KAF9653737.1"/>
    <property type="molecule type" value="Genomic_DNA"/>
</dbReference>
<protein>
    <submittedName>
        <fullName evidence="1">Acid phosphatase/Vanadium-dependent haloperoxidase</fullName>
    </submittedName>
</protein>
<reference evidence="1" key="2">
    <citation type="journal article" date="2020" name="Nat. Commun.">
        <title>Large-scale genome sequencing of mycorrhizal fungi provides insights into the early evolution of symbiotic traits.</title>
        <authorList>
            <person name="Miyauchi S."/>
            <person name="Kiss E."/>
            <person name="Kuo A."/>
            <person name="Drula E."/>
            <person name="Kohler A."/>
            <person name="Sanchez-Garcia M."/>
            <person name="Morin E."/>
            <person name="Andreopoulos B."/>
            <person name="Barry K.W."/>
            <person name="Bonito G."/>
            <person name="Buee M."/>
            <person name="Carver A."/>
            <person name="Chen C."/>
            <person name="Cichocki N."/>
            <person name="Clum A."/>
            <person name="Culley D."/>
            <person name="Crous P.W."/>
            <person name="Fauchery L."/>
            <person name="Girlanda M."/>
            <person name="Hayes R.D."/>
            <person name="Keri Z."/>
            <person name="LaButti K."/>
            <person name="Lipzen A."/>
            <person name="Lombard V."/>
            <person name="Magnuson J."/>
            <person name="Maillard F."/>
            <person name="Murat C."/>
            <person name="Nolan M."/>
            <person name="Ohm R.A."/>
            <person name="Pangilinan J."/>
            <person name="Pereira M.F."/>
            <person name="Perotto S."/>
            <person name="Peter M."/>
            <person name="Pfister S."/>
            <person name="Riley R."/>
            <person name="Sitrit Y."/>
            <person name="Stielow J.B."/>
            <person name="Szollosi G."/>
            <person name="Zifcakova L."/>
            <person name="Stursova M."/>
            <person name="Spatafora J.W."/>
            <person name="Tedersoo L."/>
            <person name="Vaario L.M."/>
            <person name="Yamada A."/>
            <person name="Yan M."/>
            <person name="Wang P."/>
            <person name="Xu J."/>
            <person name="Bruns T."/>
            <person name="Baldrian P."/>
            <person name="Vilgalys R."/>
            <person name="Dunand C."/>
            <person name="Henrissat B."/>
            <person name="Grigoriev I.V."/>
            <person name="Hibbett D."/>
            <person name="Nagy L.G."/>
            <person name="Martin F.M."/>
        </authorList>
    </citation>
    <scope>NUCLEOTIDE SEQUENCE</scope>
    <source>
        <strain evidence="1">P2</strain>
    </source>
</reference>
<keyword evidence="2" id="KW-1185">Reference proteome</keyword>
<evidence type="ECO:0000313" key="1">
    <source>
        <dbReference type="EMBL" id="KAF9653737.1"/>
    </source>
</evidence>
<sequence length="518" mass="57866">MTSATTNNPYIQPSQNGGIHGKSSHSKLAYGNFEDDNSDASSDVSEFVAVGRRDQEVYERTLQSWRAALRRPIVKMVERESYIIAAMQDRLRTPWLDTYFVYTSSLGTHTFFMTVLPIFYYFGGSGLGRALLWSPAFGVYATSLIKDLLCSPRPFTPPVTRLTFSSHHLEYGFPSTHTTNSISIALFLYSYVHRLYFSEASISSTSYCIYLVAIVCYAFSIVFGRIYTAMHSFTDCAFGVILGAAIWLLQHLYLKRVEEAIINGGWIVPIAATSICLLMVNQHPQPVDDCPCFEDAIAFISVVLGDILGRWTFYQYGVNSEFFKTPQPGSSYSTITDITIWWLFSVIKVVVGILLIFTWRIFAKSSLHFALPRIFRFLANIFTLPNRRFYTPATDYGEVPIERGLHPIPSFIDLPSQMQVEVKDETVSASTGRGGATPDMKKRRNGPKDGFDRDVKAVGEKANGPIRQASETAGGGKAETEVKHYDVVVLTKVIVYAGIGFLAIHATPVMFEILGWGV</sequence>
<evidence type="ECO:0000313" key="2">
    <source>
        <dbReference type="Proteomes" id="UP000886501"/>
    </source>
</evidence>
<accession>A0ACB6ZW19</accession>
<comment type="caution">
    <text evidence="1">The sequence shown here is derived from an EMBL/GenBank/DDBJ whole genome shotgun (WGS) entry which is preliminary data.</text>
</comment>
<reference evidence="1" key="1">
    <citation type="submission" date="2019-10" db="EMBL/GenBank/DDBJ databases">
        <authorList>
            <consortium name="DOE Joint Genome Institute"/>
            <person name="Kuo A."/>
            <person name="Miyauchi S."/>
            <person name="Kiss E."/>
            <person name="Drula E."/>
            <person name="Kohler A."/>
            <person name="Sanchez-Garcia M."/>
            <person name="Andreopoulos B."/>
            <person name="Barry K.W."/>
            <person name="Bonito G."/>
            <person name="Buee M."/>
            <person name="Carver A."/>
            <person name="Chen C."/>
            <person name="Cichocki N."/>
            <person name="Clum A."/>
            <person name="Culley D."/>
            <person name="Crous P.W."/>
            <person name="Fauchery L."/>
            <person name="Girlanda M."/>
            <person name="Hayes R."/>
            <person name="Keri Z."/>
            <person name="Labutti K."/>
            <person name="Lipzen A."/>
            <person name="Lombard V."/>
            <person name="Magnuson J."/>
            <person name="Maillard F."/>
            <person name="Morin E."/>
            <person name="Murat C."/>
            <person name="Nolan M."/>
            <person name="Ohm R."/>
            <person name="Pangilinan J."/>
            <person name="Pereira M."/>
            <person name="Perotto S."/>
            <person name="Peter M."/>
            <person name="Riley R."/>
            <person name="Sitrit Y."/>
            <person name="Stielow B."/>
            <person name="Szollosi G."/>
            <person name="Zifcakova L."/>
            <person name="Stursova M."/>
            <person name="Spatafora J.W."/>
            <person name="Tedersoo L."/>
            <person name="Vaario L.-M."/>
            <person name="Yamada A."/>
            <person name="Yan M."/>
            <person name="Wang P."/>
            <person name="Xu J."/>
            <person name="Bruns T."/>
            <person name="Baldrian P."/>
            <person name="Vilgalys R."/>
            <person name="Henrissat B."/>
            <person name="Grigoriev I.V."/>
            <person name="Hibbett D."/>
            <person name="Nagy L.G."/>
            <person name="Martin F.M."/>
        </authorList>
    </citation>
    <scope>NUCLEOTIDE SEQUENCE</scope>
    <source>
        <strain evidence="1">P2</strain>
    </source>
</reference>
<dbReference type="Proteomes" id="UP000886501">
    <property type="component" value="Unassembled WGS sequence"/>
</dbReference>